<dbReference type="Proteomes" id="UP000800040">
    <property type="component" value="Unassembled WGS sequence"/>
</dbReference>
<keyword evidence="3" id="KW-1185">Reference proteome</keyword>
<reference evidence="2" key="1">
    <citation type="submission" date="2020-01" db="EMBL/GenBank/DDBJ databases">
        <authorList>
            <consortium name="DOE Joint Genome Institute"/>
            <person name="Haridas S."/>
            <person name="Albert R."/>
            <person name="Binder M."/>
            <person name="Bloem J."/>
            <person name="Labutti K."/>
            <person name="Salamov A."/>
            <person name="Andreopoulos B."/>
            <person name="Baker S.E."/>
            <person name="Barry K."/>
            <person name="Bills G."/>
            <person name="Bluhm B.H."/>
            <person name="Cannon C."/>
            <person name="Castanera R."/>
            <person name="Culley D.E."/>
            <person name="Daum C."/>
            <person name="Ezra D."/>
            <person name="Gonzalez J.B."/>
            <person name="Henrissat B."/>
            <person name="Kuo A."/>
            <person name="Liang C."/>
            <person name="Lipzen A."/>
            <person name="Lutzoni F."/>
            <person name="Magnuson J."/>
            <person name="Mondo S."/>
            <person name="Nolan M."/>
            <person name="Ohm R."/>
            <person name="Pangilinan J."/>
            <person name="Park H.-J."/>
            <person name="Ramirez L."/>
            <person name="Alfaro M."/>
            <person name="Sun H."/>
            <person name="Tritt A."/>
            <person name="Yoshinaga Y."/>
            <person name="Zwiers L.-H."/>
            <person name="Turgeon B.G."/>
            <person name="Goodwin S.B."/>
            <person name="Spatafora J.W."/>
            <person name="Crous P.W."/>
            <person name="Grigoriev I.V."/>
        </authorList>
    </citation>
    <scope>NUCLEOTIDE SEQUENCE</scope>
    <source>
        <strain evidence="2">P77</strain>
    </source>
</reference>
<evidence type="ECO:0000313" key="2">
    <source>
        <dbReference type="EMBL" id="KAF1829784.1"/>
    </source>
</evidence>
<dbReference type="AlphaFoldDB" id="A0A6A5K5J9"/>
<feature type="region of interest" description="Disordered" evidence="1">
    <location>
        <begin position="1"/>
        <end position="32"/>
    </location>
</feature>
<feature type="compositionally biased region" description="Basic and acidic residues" evidence="1">
    <location>
        <begin position="20"/>
        <end position="31"/>
    </location>
</feature>
<gene>
    <name evidence="2" type="ORF">BDW02DRAFT_573638</name>
</gene>
<protein>
    <submittedName>
        <fullName evidence="2">Uncharacterized protein</fullName>
    </submittedName>
</protein>
<dbReference type="OrthoDB" id="3690943at2759"/>
<feature type="compositionally biased region" description="Acidic residues" evidence="1">
    <location>
        <begin position="1"/>
        <end position="10"/>
    </location>
</feature>
<dbReference type="EMBL" id="ML975424">
    <property type="protein sequence ID" value="KAF1829784.1"/>
    <property type="molecule type" value="Genomic_DNA"/>
</dbReference>
<organism evidence="2 3">
    <name type="scientific">Decorospora gaudefroyi</name>
    <dbReference type="NCBI Taxonomy" id="184978"/>
    <lineage>
        <taxon>Eukaryota</taxon>
        <taxon>Fungi</taxon>
        <taxon>Dikarya</taxon>
        <taxon>Ascomycota</taxon>
        <taxon>Pezizomycotina</taxon>
        <taxon>Dothideomycetes</taxon>
        <taxon>Pleosporomycetidae</taxon>
        <taxon>Pleosporales</taxon>
        <taxon>Pleosporineae</taxon>
        <taxon>Pleosporaceae</taxon>
        <taxon>Decorospora</taxon>
    </lineage>
</organism>
<accession>A0A6A5K5J9</accession>
<proteinExistence type="predicted"/>
<evidence type="ECO:0000256" key="1">
    <source>
        <dbReference type="SAM" id="MobiDB-lite"/>
    </source>
</evidence>
<sequence length="85" mass="9749">MKWVEGEGDEGASGWQFTVEDPRHNHPEAREQGLPQFRKREKPVLERIKSGKSNRDSAIKILRNIRGTGENVQLKDVSNKLAKLR</sequence>
<name>A0A6A5K5J9_9PLEO</name>
<evidence type="ECO:0000313" key="3">
    <source>
        <dbReference type="Proteomes" id="UP000800040"/>
    </source>
</evidence>